<dbReference type="Proteomes" id="UP000707451">
    <property type="component" value="Unassembled WGS sequence"/>
</dbReference>
<sequence>MHSYEERHQLLYGRTAQSQAPADYNPPSDKDEDDDIEKRFFLKNIPGRHKVERFGRNVVQAILKSNPTKFKDVSANWIIYRELGNLRFFEGVLATRNGSDLNSFTHDHPFKFVDFQTDLESSGNNLNHIFLLKDKLQEIDPKHLKPDQILDLSVSFAVLMRQHLGGMAVKMHETRMANVREAAGAHFEDDALNMFDPQSFYDHTKSILTLQTYFKSKTGTDNRRDKGGNNNNDNSHGNGRHNSDKNWNNNQDRRSQSRSGRDFNNSNRSSSSFQRNSGNQRRNSQQRGRSTSRRNDRSPRLEGGSKDS</sequence>
<feature type="region of interest" description="Disordered" evidence="1">
    <location>
        <begin position="1"/>
        <end position="34"/>
    </location>
</feature>
<feature type="compositionally biased region" description="Basic and acidic residues" evidence="1">
    <location>
        <begin position="293"/>
        <end position="308"/>
    </location>
</feature>
<organism evidence="2 3">
    <name type="scientific">Linnemannia hyalina</name>
    <dbReference type="NCBI Taxonomy" id="64524"/>
    <lineage>
        <taxon>Eukaryota</taxon>
        <taxon>Fungi</taxon>
        <taxon>Fungi incertae sedis</taxon>
        <taxon>Mucoromycota</taxon>
        <taxon>Mortierellomycotina</taxon>
        <taxon>Mortierellomycetes</taxon>
        <taxon>Mortierellales</taxon>
        <taxon>Mortierellaceae</taxon>
        <taxon>Linnemannia</taxon>
    </lineage>
</organism>
<feature type="compositionally biased region" description="Basic and acidic residues" evidence="1">
    <location>
        <begin position="251"/>
        <end position="261"/>
    </location>
</feature>
<reference evidence="2" key="1">
    <citation type="submission" date="2021-06" db="EMBL/GenBank/DDBJ databases">
        <title>Genome Sequence of Mortierella hyaline Strain SCG-10, a Cold-Adapted, Nitrate-Reducing Fungus Isolated from Soil in Minnesota, USA.</title>
        <authorList>
            <person name="Aldossari N."/>
        </authorList>
    </citation>
    <scope>NUCLEOTIDE SEQUENCE</scope>
    <source>
        <strain evidence="2">SCG-10</strain>
    </source>
</reference>
<keyword evidence="3" id="KW-1185">Reference proteome</keyword>
<dbReference type="EMBL" id="JAHRHY010000033">
    <property type="protein sequence ID" value="KAG9060749.1"/>
    <property type="molecule type" value="Genomic_DNA"/>
</dbReference>
<feature type="compositionally biased region" description="Low complexity" evidence="1">
    <location>
        <begin position="262"/>
        <end position="289"/>
    </location>
</feature>
<feature type="compositionally biased region" description="Basic and acidic residues" evidence="1">
    <location>
        <begin position="218"/>
        <end position="227"/>
    </location>
</feature>
<evidence type="ECO:0000256" key="1">
    <source>
        <dbReference type="SAM" id="MobiDB-lite"/>
    </source>
</evidence>
<feature type="compositionally biased region" description="Low complexity" evidence="1">
    <location>
        <begin position="228"/>
        <end position="237"/>
    </location>
</feature>
<accession>A0A9P7XIT1</accession>
<evidence type="ECO:0000313" key="3">
    <source>
        <dbReference type="Proteomes" id="UP000707451"/>
    </source>
</evidence>
<name>A0A9P7XIT1_9FUNG</name>
<evidence type="ECO:0000313" key="2">
    <source>
        <dbReference type="EMBL" id="KAG9060749.1"/>
    </source>
</evidence>
<dbReference type="OrthoDB" id="2486946at2759"/>
<protein>
    <submittedName>
        <fullName evidence="2">Uncharacterized protein</fullName>
    </submittedName>
</protein>
<gene>
    <name evidence="2" type="ORF">KI688_008900</name>
</gene>
<proteinExistence type="predicted"/>
<dbReference type="AlphaFoldDB" id="A0A9P7XIT1"/>
<comment type="caution">
    <text evidence="2">The sequence shown here is derived from an EMBL/GenBank/DDBJ whole genome shotgun (WGS) entry which is preliminary data.</text>
</comment>
<feature type="region of interest" description="Disordered" evidence="1">
    <location>
        <begin position="218"/>
        <end position="308"/>
    </location>
</feature>